<accession>A0A9D1EU10</accession>
<dbReference type="EMBL" id="DVIQ01000047">
    <property type="protein sequence ID" value="HIS31641.1"/>
    <property type="molecule type" value="Genomic_DNA"/>
</dbReference>
<evidence type="ECO:0000313" key="2">
    <source>
        <dbReference type="Proteomes" id="UP000823935"/>
    </source>
</evidence>
<gene>
    <name evidence="1" type="ORF">IAB44_08885</name>
</gene>
<name>A0A9D1EU10_9FIRM</name>
<sequence length="337" mass="38266">MNSHMANILIETAVRNTLKGIKEAPERSIRNLVDMGLSFSEGRFQQRFLSSVQKMLQNPDSAYYDLVKDIVSYADFDAITHFGINAGYNSCTDGAAIIRRIERTEGFNIPWCLTFFVSPSCGAKRLNTYDRVLTEGAAIGIRTYLLFPEGDPSCLLPLVRRHKDCAFVLFLSSDRMTEELIREIHAIPHLICSVALDASTEKICQRLRKSRMLYGIHKIYDGTEKEAILNGTVLKRMVSSKPLFSFLAADPKCPDATQEEVYRSIFALREAQSYPSLLLDLRYDRLFIDSIISDDAHTAYFDADGFLWADGIPTRECLFEESLKPMLRRRFPKSDAV</sequence>
<organism evidence="1 2">
    <name type="scientific">Candidatus Limivivens intestinipullorum</name>
    <dbReference type="NCBI Taxonomy" id="2840858"/>
    <lineage>
        <taxon>Bacteria</taxon>
        <taxon>Bacillati</taxon>
        <taxon>Bacillota</taxon>
        <taxon>Clostridia</taxon>
        <taxon>Lachnospirales</taxon>
        <taxon>Lachnospiraceae</taxon>
        <taxon>Lachnospiraceae incertae sedis</taxon>
        <taxon>Candidatus Limivivens</taxon>
    </lineage>
</organism>
<reference evidence="1" key="2">
    <citation type="journal article" date="2021" name="PeerJ">
        <title>Extensive microbial diversity within the chicken gut microbiome revealed by metagenomics and culture.</title>
        <authorList>
            <person name="Gilroy R."/>
            <person name="Ravi A."/>
            <person name="Getino M."/>
            <person name="Pursley I."/>
            <person name="Horton D.L."/>
            <person name="Alikhan N.F."/>
            <person name="Baker D."/>
            <person name="Gharbi K."/>
            <person name="Hall N."/>
            <person name="Watson M."/>
            <person name="Adriaenssens E.M."/>
            <person name="Foster-Nyarko E."/>
            <person name="Jarju S."/>
            <person name="Secka A."/>
            <person name="Antonio M."/>
            <person name="Oren A."/>
            <person name="Chaudhuri R.R."/>
            <person name="La Ragione R."/>
            <person name="Hildebrand F."/>
            <person name="Pallen M.J."/>
        </authorList>
    </citation>
    <scope>NUCLEOTIDE SEQUENCE</scope>
    <source>
        <strain evidence="1">CHK190-19873</strain>
    </source>
</reference>
<dbReference type="AlphaFoldDB" id="A0A9D1EU10"/>
<dbReference type="Proteomes" id="UP000823935">
    <property type="component" value="Unassembled WGS sequence"/>
</dbReference>
<evidence type="ECO:0000313" key="1">
    <source>
        <dbReference type="EMBL" id="HIS31641.1"/>
    </source>
</evidence>
<reference evidence="1" key="1">
    <citation type="submission" date="2020-10" db="EMBL/GenBank/DDBJ databases">
        <authorList>
            <person name="Gilroy R."/>
        </authorList>
    </citation>
    <scope>NUCLEOTIDE SEQUENCE</scope>
    <source>
        <strain evidence="1">CHK190-19873</strain>
    </source>
</reference>
<protein>
    <submittedName>
        <fullName evidence="1">Uncharacterized protein</fullName>
    </submittedName>
</protein>
<proteinExistence type="predicted"/>
<comment type="caution">
    <text evidence="1">The sequence shown here is derived from an EMBL/GenBank/DDBJ whole genome shotgun (WGS) entry which is preliminary data.</text>
</comment>